<evidence type="ECO:0000313" key="16">
    <source>
        <dbReference type="Proteomes" id="UP001172155"/>
    </source>
</evidence>
<dbReference type="Gene3D" id="3.10.450.240">
    <property type="match status" value="1"/>
</dbReference>
<dbReference type="FunFam" id="3.10.450.240:FF:000002">
    <property type="entry name" value="Mitochondrial import inner membrane translocase subunit TIM44"/>
    <property type="match status" value="1"/>
</dbReference>
<feature type="compositionally biased region" description="Low complexity" evidence="13">
    <location>
        <begin position="69"/>
        <end position="78"/>
    </location>
</feature>
<keyword evidence="9" id="KW-0811">Translocation</keyword>
<dbReference type="GO" id="GO:0005524">
    <property type="term" value="F:ATP binding"/>
    <property type="evidence" value="ECO:0007669"/>
    <property type="project" value="UniProtKB-KW"/>
</dbReference>
<evidence type="ECO:0000256" key="9">
    <source>
        <dbReference type="ARBA" id="ARBA00023010"/>
    </source>
</evidence>
<dbReference type="Pfam" id="PF04280">
    <property type="entry name" value="Tim44"/>
    <property type="match status" value="1"/>
</dbReference>
<evidence type="ECO:0000256" key="13">
    <source>
        <dbReference type="SAM" id="MobiDB-lite"/>
    </source>
</evidence>
<proteinExistence type="inferred from homology"/>
<feature type="compositionally biased region" description="Polar residues" evidence="13">
    <location>
        <begin position="1"/>
        <end position="11"/>
    </location>
</feature>
<feature type="domain" description="Tim44-like" evidence="14">
    <location>
        <begin position="381"/>
        <end position="535"/>
    </location>
</feature>
<dbReference type="PANTHER" id="PTHR10721:SF1">
    <property type="entry name" value="MITOCHONDRIAL IMPORT INNER MEMBRANE TRANSLOCASE SUBUNIT TIM44"/>
    <property type="match status" value="1"/>
</dbReference>
<feature type="compositionally biased region" description="Basic and acidic residues" evidence="13">
    <location>
        <begin position="107"/>
        <end position="126"/>
    </location>
</feature>
<comment type="caution">
    <text evidence="15">The sequence shown here is derived from an EMBL/GenBank/DDBJ whole genome shotgun (WGS) entry which is preliminary data.</text>
</comment>
<dbReference type="GO" id="GO:0005743">
    <property type="term" value="C:mitochondrial inner membrane"/>
    <property type="evidence" value="ECO:0007669"/>
    <property type="project" value="UniProtKB-SubCell"/>
</dbReference>
<feature type="compositionally biased region" description="Polar residues" evidence="13">
    <location>
        <begin position="79"/>
        <end position="90"/>
    </location>
</feature>
<accession>A0AA40EVK6</accession>
<comment type="similarity">
    <text evidence="2">Belongs to the Tim44 family.</text>
</comment>
<dbReference type="InterPro" id="IPR007379">
    <property type="entry name" value="Tim44-like_dom"/>
</dbReference>
<organism evidence="15 16">
    <name type="scientific">Schizothecium vesticola</name>
    <dbReference type="NCBI Taxonomy" id="314040"/>
    <lineage>
        <taxon>Eukaryota</taxon>
        <taxon>Fungi</taxon>
        <taxon>Dikarya</taxon>
        <taxon>Ascomycota</taxon>
        <taxon>Pezizomycotina</taxon>
        <taxon>Sordariomycetes</taxon>
        <taxon>Sordariomycetidae</taxon>
        <taxon>Sordariales</taxon>
        <taxon>Schizotheciaceae</taxon>
        <taxon>Schizothecium</taxon>
    </lineage>
</organism>
<dbReference type="InterPro" id="IPR039544">
    <property type="entry name" value="Tim44-like"/>
</dbReference>
<evidence type="ECO:0000256" key="4">
    <source>
        <dbReference type="ARBA" id="ARBA00022741"/>
    </source>
</evidence>
<evidence type="ECO:0000259" key="14">
    <source>
        <dbReference type="SMART" id="SM00978"/>
    </source>
</evidence>
<feature type="region of interest" description="Disordered" evidence="13">
    <location>
        <begin position="1"/>
        <end position="163"/>
    </location>
</feature>
<keyword evidence="3" id="KW-0813">Transport</keyword>
<feature type="compositionally biased region" description="Basic and acidic residues" evidence="13">
    <location>
        <begin position="133"/>
        <end position="152"/>
    </location>
</feature>
<protein>
    <recommendedName>
        <fullName evidence="12">Mitochondrial import inner membrane translocase subunit TIM44</fullName>
    </recommendedName>
</protein>
<dbReference type="GO" id="GO:0030150">
    <property type="term" value="P:protein import into mitochondrial matrix"/>
    <property type="evidence" value="ECO:0007669"/>
    <property type="project" value="TreeGrafter"/>
</dbReference>
<evidence type="ECO:0000256" key="12">
    <source>
        <dbReference type="ARBA" id="ARBA00074309"/>
    </source>
</evidence>
<dbReference type="Proteomes" id="UP001172155">
    <property type="component" value="Unassembled WGS sequence"/>
</dbReference>
<evidence type="ECO:0000256" key="11">
    <source>
        <dbReference type="ARBA" id="ARBA00023136"/>
    </source>
</evidence>
<evidence type="ECO:0000256" key="5">
    <source>
        <dbReference type="ARBA" id="ARBA00022792"/>
    </source>
</evidence>
<dbReference type="PANTHER" id="PTHR10721">
    <property type="entry name" value="MITOCHONDRIAL IMPORT INNER MEMBRANE TRANSLOCASE SUBUNIT TIM44"/>
    <property type="match status" value="1"/>
</dbReference>
<comment type="subcellular location">
    <subcellularLocation>
        <location evidence="1">Mitochondrion inner membrane</location>
        <topology evidence="1">Peripheral membrane protein</topology>
    </subcellularLocation>
</comment>
<evidence type="ECO:0000256" key="10">
    <source>
        <dbReference type="ARBA" id="ARBA00023128"/>
    </source>
</evidence>
<evidence type="ECO:0000256" key="3">
    <source>
        <dbReference type="ARBA" id="ARBA00022448"/>
    </source>
</evidence>
<keyword evidence="6" id="KW-0067">ATP-binding</keyword>
<keyword evidence="8" id="KW-0809">Transit peptide</keyword>
<keyword evidence="5" id="KW-0999">Mitochondrion inner membrane</keyword>
<keyword evidence="10" id="KW-0496">Mitochondrion</keyword>
<dbReference type="EMBL" id="JAUKUD010000004">
    <property type="protein sequence ID" value="KAK0746261.1"/>
    <property type="molecule type" value="Genomic_DNA"/>
</dbReference>
<dbReference type="SUPFAM" id="SSF54427">
    <property type="entry name" value="NTF2-like"/>
    <property type="match status" value="1"/>
</dbReference>
<feature type="compositionally biased region" description="Polar residues" evidence="13">
    <location>
        <begin position="38"/>
        <end position="48"/>
    </location>
</feature>
<evidence type="ECO:0000256" key="7">
    <source>
        <dbReference type="ARBA" id="ARBA00022927"/>
    </source>
</evidence>
<keyword evidence="7" id="KW-0653">Protein transport</keyword>
<dbReference type="InterPro" id="IPR032710">
    <property type="entry name" value="NTF2-like_dom_sf"/>
</dbReference>
<evidence type="ECO:0000256" key="8">
    <source>
        <dbReference type="ARBA" id="ARBA00022946"/>
    </source>
</evidence>
<keyword evidence="16" id="KW-1185">Reference proteome</keyword>
<keyword evidence="4" id="KW-0547">Nucleotide-binding</keyword>
<evidence type="ECO:0000313" key="15">
    <source>
        <dbReference type="EMBL" id="KAK0746261.1"/>
    </source>
</evidence>
<evidence type="ECO:0000256" key="1">
    <source>
        <dbReference type="ARBA" id="ARBA00004637"/>
    </source>
</evidence>
<evidence type="ECO:0000256" key="6">
    <source>
        <dbReference type="ARBA" id="ARBA00022840"/>
    </source>
</evidence>
<gene>
    <name evidence="15" type="ORF">B0T18DRAFT_480665</name>
</gene>
<dbReference type="AlphaFoldDB" id="A0AA40EVK6"/>
<dbReference type="SMART" id="SM00978">
    <property type="entry name" value="Tim44"/>
    <property type="match status" value="1"/>
</dbReference>
<keyword evidence="11" id="KW-0472">Membrane</keyword>
<dbReference type="GO" id="GO:0051087">
    <property type="term" value="F:protein-folding chaperone binding"/>
    <property type="evidence" value="ECO:0007669"/>
    <property type="project" value="TreeGrafter"/>
</dbReference>
<evidence type="ECO:0000256" key="2">
    <source>
        <dbReference type="ARBA" id="ARBA00009597"/>
    </source>
</evidence>
<feature type="compositionally biased region" description="Polar residues" evidence="13">
    <location>
        <begin position="56"/>
        <end position="68"/>
    </location>
</feature>
<reference evidence="15" key="1">
    <citation type="submission" date="2023-06" db="EMBL/GenBank/DDBJ databases">
        <title>Genome-scale phylogeny and comparative genomics of the fungal order Sordariales.</title>
        <authorList>
            <consortium name="Lawrence Berkeley National Laboratory"/>
            <person name="Hensen N."/>
            <person name="Bonometti L."/>
            <person name="Westerberg I."/>
            <person name="Brannstrom I.O."/>
            <person name="Guillou S."/>
            <person name="Cros-Aarteil S."/>
            <person name="Calhoun S."/>
            <person name="Haridas S."/>
            <person name="Kuo A."/>
            <person name="Mondo S."/>
            <person name="Pangilinan J."/>
            <person name="Riley R."/>
            <person name="LaButti K."/>
            <person name="Andreopoulos B."/>
            <person name="Lipzen A."/>
            <person name="Chen C."/>
            <person name="Yanf M."/>
            <person name="Daum C."/>
            <person name="Ng V."/>
            <person name="Clum A."/>
            <person name="Steindorff A."/>
            <person name="Ohm R."/>
            <person name="Martin F."/>
            <person name="Silar P."/>
            <person name="Natvig D."/>
            <person name="Lalanne C."/>
            <person name="Gautier V."/>
            <person name="Ament-velasquez S.L."/>
            <person name="Kruys A."/>
            <person name="Hutchinson M.I."/>
            <person name="Powell A.J."/>
            <person name="Barry K."/>
            <person name="Miller A.N."/>
            <person name="Grigoriev I.V."/>
            <person name="Debuchy R."/>
            <person name="Gladieux P."/>
            <person name="Thoren M.H."/>
            <person name="Johannesson H."/>
        </authorList>
    </citation>
    <scope>NUCLEOTIDE SEQUENCE</scope>
    <source>
        <strain evidence="15">SMH3187-1</strain>
    </source>
</reference>
<name>A0AA40EVK6_9PEZI</name>
<sequence>MNSLRHIQRASSAPLRDSLLRNAASPTRPTAPVRLLSSRATPLSTSNIRPFPSSVLPLSQAPSQPPRLSSTISIDSISKTNTRSFHASSQPRKEQPPAEKPPTKQPPVEKDTKQHEEAEAKPKPESEAQGEGEEAKEGEEKSEKKQEKKEDLPPPPPHGDKTPWQVFRETMQTEFNQSKEWNDSTKALAAGANQIAESESVRKAREAYEATSGAVSKATGKVVKTTGAAIGKGAQWTWETPVMKGVRKGANVTGEALDKATKPIRETEAYRNVKDVIDDGSSSRYGGWVEKEERRKRREEWEKLHGVKHEVHDEDPNAGTNVTLHKDAAWKEAWRDFRDTNKFVQGVFGMKDVYQESDNPLISTARSITDRVAGFFAENETAQVIKKIRSMDPGFQVEPFLRELREYMLPEVLDAYVKGDIETLKLWLSEAQYSVYEALTKQYLQAGLKSDGRILDIRGVDILKARMLDPGDVPVFIITCRTQEVHVYRNAKTGKLAAGMEDKVQLVTYAIGITRIPEDVTNPETRGWRLIEMQKSGRDYY</sequence>